<keyword evidence="2" id="KW-1185">Reference proteome</keyword>
<proteinExistence type="predicted"/>
<name>A0AAD9JRZ4_RIDPI</name>
<reference evidence="1" key="1">
    <citation type="journal article" date="2023" name="Mol. Biol. Evol.">
        <title>Third-Generation Sequencing Reveals the Adaptive Role of the Epigenome in Three Deep-Sea Polychaetes.</title>
        <authorList>
            <person name="Perez M."/>
            <person name="Aroh O."/>
            <person name="Sun Y."/>
            <person name="Lan Y."/>
            <person name="Juniper S.K."/>
            <person name="Young C.R."/>
            <person name="Angers B."/>
            <person name="Qian P.Y."/>
        </authorList>
    </citation>
    <scope>NUCLEOTIDE SEQUENCE</scope>
    <source>
        <strain evidence="1">R07B-5</strain>
    </source>
</reference>
<evidence type="ECO:0000313" key="1">
    <source>
        <dbReference type="EMBL" id="KAK2158084.1"/>
    </source>
</evidence>
<sequence length="237" mass="26524">MAWAAGMSHSAPTQKAHGQGKRVATLLAEQGHLVTVINDVPYTSRRGRDAHVPLPSRKGDRAMHKTTMATRTQDTADYATTSQHFFGGSYMRNAPERRRPYVSSKLLPYPMPRDSPDHWLTKYQKTYFEKPVQPPSTIRQPEFNNKTNMARGAGTRESMAMNAHHPNYWTQYKRTHGRLGAMLGDGVPRERPVRQGYNVLTGANTGGAWQPDNKRISGNRILSLGLHGKDTKYGVLG</sequence>
<dbReference type="EMBL" id="JAODUO010001823">
    <property type="protein sequence ID" value="KAK2158084.1"/>
    <property type="molecule type" value="Genomic_DNA"/>
</dbReference>
<comment type="caution">
    <text evidence="1">The sequence shown here is derived from an EMBL/GenBank/DDBJ whole genome shotgun (WGS) entry which is preliminary data.</text>
</comment>
<dbReference type="AlphaFoldDB" id="A0AAD9JRZ4"/>
<accession>A0AAD9JRZ4</accession>
<organism evidence="1 2">
    <name type="scientific">Ridgeia piscesae</name>
    <name type="common">Tubeworm</name>
    <dbReference type="NCBI Taxonomy" id="27915"/>
    <lineage>
        <taxon>Eukaryota</taxon>
        <taxon>Metazoa</taxon>
        <taxon>Spiralia</taxon>
        <taxon>Lophotrochozoa</taxon>
        <taxon>Annelida</taxon>
        <taxon>Polychaeta</taxon>
        <taxon>Sedentaria</taxon>
        <taxon>Canalipalpata</taxon>
        <taxon>Sabellida</taxon>
        <taxon>Siboglinidae</taxon>
        <taxon>Ridgeia</taxon>
    </lineage>
</organism>
<evidence type="ECO:0000313" key="2">
    <source>
        <dbReference type="Proteomes" id="UP001209878"/>
    </source>
</evidence>
<protein>
    <submittedName>
        <fullName evidence="1">Uncharacterized protein</fullName>
    </submittedName>
</protein>
<dbReference type="Proteomes" id="UP001209878">
    <property type="component" value="Unassembled WGS sequence"/>
</dbReference>
<gene>
    <name evidence="1" type="ORF">NP493_1825g00009</name>
</gene>